<proteinExistence type="predicted"/>
<gene>
    <name evidence="1" type="ORF">FHW16_005404</name>
</gene>
<dbReference type="AlphaFoldDB" id="A0A839ERV1"/>
<reference evidence="1 2" key="1">
    <citation type="submission" date="2020-07" db="EMBL/GenBank/DDBJ databases">
        <title>Genomic Encyclopedia of Type Strains, Phase IV (KMG-V): Genome sequencing to study the core and pangenomes of soil and plant-associated prokaryotes.</title>
        <authorList>
            <person name="Whitman W."/>
        </authorList>
    </citation>
    <scope>NUCLEOTIDE SEQUENCE [LARGE SCALE GENOMIC DNA]</scope>
    <source>
        <strain evidence="1 2">AN3</strain>
    </source>
</reference>
<organism evidence="1 2">
    <name type="scientific">Phyllobacterium myrsinacearum</name>
    <dbReference type="NCBI Taxonomy" id="28101"/>
    <lineage>
        <taxon>Bacteria</taxon>
        <taxon>Pseudomonadati</taxon>
        <taxon>Pseudomonadota</taxon>
        <taxon>Alphaproteobacteria</taxon>
        <taxon>Hyphomicrobiales</taxon>
        <taxon>Phyllobacteriaceae</taxon>
        <taxon>Phyllobacterium</taxon>
    </lineage>
</organism>
<dbReference type="EMBL" id="JACGXN010000016">
    <property type="protein sequence ID" value="MBA8881659.1"/>
    <property type="molecule type" value="Genomic_DNA"/>
</dbReference>
<name>A0A839ERV1_9HYPH</name>
<comment type="caution">
    <text evidence="1">The sequence shown here is derived from an EMBL/GenBank/DDBJ whole genome shotgun (WGS) entry which is preliminary data.</text>
</comment>
<dbReference type="Proteomes" id="UP000549052">
    <property type="component" value="Unassembled WGS sequence"/>
</dbReference>
<protein>
    <submittedName>
        <fullName evidence="1">Uncharacterized protein</fullName>
    </submittedName>
</protein>
<sequence length="195" mass="21523">MAELTLTEIISDGVVMVEPKADVTAFQKIMAESMKKMASEIAANYLLTPLTGQPTGTTLTAEAMSWAIGGAYRGGKSAMRDLIYGMKMEMEPPERIEVIKPRTMDTFHHLYTQKWSEAPITKTDMPVAKYETEGYPSATVKVFKETMDPRDPLNPNPSAKGGVINYVIKCGDRRLGRYHAEPIANSGEDVSRTSL</sequence>
<dbReference type="RefSeq" id="WP_182552220.1">
    <property type="nucleotide sequence ID" value="NZ_JACGXN010000016.1"/>
</dbReference>
<accession>A0A839ERV1</accession>
<evidence type="ECO:0000313" key="2">
    <source>
        <dbReference type="Proteomes" id="UP000549052"/>
    </source>
</evidence>
<evidence type="ECO:0000313" key="1">
    <source>
        <dbReference type="EMBL" id="MBA8881659.1"/>
    </source>
</evidence>
<keyword evidence="2" id="KW-1185">Reference proteome</keyword>